<sequence length="133" mass="15477">MALKGLRIWIYMIASQCFPEPLWILMIGDAILEKANFRFPHSKLDRVPQKPIEFLDCRGVLATFQFMDNPHPGINENKTRRSAKSLFSAKFRRNSELCPEFEETTIVRRKSSVLSLVRAKLRRDSRSAVHTTR</sequence>
<dbReference type="AlphaFoldDB" id="A0AA85JUR2"/>
<dbReference type="Proteomes" id="UP000050795">
    <property type="component" value="Unassembled WGS sequence"/>
</dbReference>
<reference evidence="2" key="2">
    <citation type="submission" date="2023-11" db="UniProtKB">
        <authorList>
            <consortium name="WormBaseParasite"/>
        </authorList>
    </citation>
    <scope>IDENTIFICATION</scope>
</reference>
<dbReference type="WBParaSite" id="TREG1_46730.1">
    <property type="protein sequence ID" value="TREG1_46730.1"/>
    <property type="gene ID" value="TREG1_46730"/>
</dbReference>
<accession>A0AA85JUR2</accession>
<evidence type="ECO:0000313" key="2">
    <source>
        <dbReference type="WBParaSite" id="TREG1_46730.1"/>
    </source>
</evidence>
<protein>
    <submittedName>
        <fullName evidence="2">Uncharacterized protein</fullName>
    </submittedName>
</protein>
<reference evidence="1" key="1">
    <citation type="submission" date="2022-06" db="EMBL/GenBank/DDBJ databases">
        <authorList>
            <person name="Berger JAMES D."/>
            <person name="Berger JAMES D."/>
        </authorList>
    </citation>
    <scope>NUCLEOTIDE SEQUENCE [LARGE SCALE GENOMIC DNA]</scope>
</reference>
<name>A0AA85JUR2_TRIRE</name>
<proteinExistence type="predicted"/>
<evidence type="ECO:0000313" key="1">
    <source>
        <dbReference type="Proteomes" id="UP000050795"/>
    </source>
</evidence>
<organism evidence="1 2">
    <name type="scientific">Trichobilharzia regenti</name>
    <name type="common">Nasal bird schistosome</name>
    <dbReference type="NCBI Taxonomy" id="157069"/>
    <lineage>
        <taxon>Eukaryota</taxon>
        <taxon>Metazoa</taxon>
        <taxon>Spiralia</taxon>
        <taxon>Lophotrochozoa</taxon>
        <taxon>Platyhelminthes</taxon>
        <taxon>Trematoda</taxon>
        <taxon>Digenea</taxon>
        <taxon>Strigeidida</taxon>
        <taxon>Schistosomatoidea</taxon>
        <taxon>Schistosomatidae</taxon>
        <taxon>Trichobilharzia</taxon>
    </lineage>
</organism>
<keyword evidence="1" id="KW-1185">Reference proteome</keyword>